<accession>A0ABX1NKQ6</accession>
<gene>
    <name evidence="1" type="ORF">GPA27_21315</name>
</gene>
<evidence type="ECO:0000313" key="2">
    <source>
        <dbReference type="Proteomes" id="UP000634522"/>
    </source>
</evidence>
<dbReference type="RefSeq" id="WP_169142456.1">
    <property type="nucleotide sequence ID" value="NZ_WTVS01000057.1"/>
</dbReference>
<name>A0ABX1NKQ6_9RHOO</name>
<keyword evidence="2" id="KW-1185">Reference proteome</keyword>
<organism evidence="1 2">
    <name type="scientific">Aromatoleum toluolicum</name>
    <dbReference type="NCBI Taxonomy" id="90060"/>
    <lineage>
        <taxon>Bacteria</taxon>
        <taxon>Pseudomonadati</taxon>
        <taxon>Pseudomonadota</taxon>
        <taxon>Betaproteobacteria</taxon>
        <taxon>Rhodocyclales</taxon>
        <taxon>Rhodocyclaceae</taxon>
        <taxon>Aromatoleum</taxon>
    </lineage>
</organism>
<protein>
    <submittedName>
        <fullName evidence="1">Uncharacterized protein</fullName>
    </submittedName>
</protein>
<dbReference type="Proteomes" id="UP000634522">
    <property type="component" value="Unassembled WGS sequence"/>
</dbReference>
<sequence length="59" mass="7008">MFETSLERTIIVTAVVLWFAHGWYLNERLKHVHEKLDRILDAFDGLRDYPFDRGDSASR</sequence>
<evidence type="ECO:0000313" key="1">
    <source>
        <dbReference type="EMBL" id="NMF99917.1"/>
    </source>
</evidence>
<reference evidence="1 2" key="1">
    <citation type="submission" date="2019-12" db="EMBL/GenBank/DDBJ databases">
        <title>Comparative genomics gives insights into the taxonomy of the Azoarcus-Aromatoleum group and reveals separate origins of nif in the plant-associated Azoarcus and non-plant-associated Aromatoleum sub-groups.</title>
        <authorList>
            <person name="Lafos M."/>
            <person name="Maluk M."/>
            <person name="Batista M."/>
            <person name="Junghare M."/>
            <person name="Carmona M."/>
            <person name="Faoro H."/>
            <person name="Cruz L.M."/>
            <person name="Battistoni F."/>
            <person name="De Souza E."/>
            <person name="Pedrosa F."/>
            <person name="Chen W.-M."/>
            <person name="Poole P.S."/>
            <person name="Dixon R.A."/>
            <person name="James E.K."/>
        </authorList>
    </citation>
    <scope>NUCLEOTIDE SEQUENCE [LARGE SCALE GENOMIC DNA]</scope>
    <source>
        <strain evidence="1 2">T</strain>
    </source>
</reference>
<comment type="caution">
    <text evidence="1">The sequence shown here is derived from an EMBL/GenBank/DDBJ whole genome shotgun (WGS) entry which is preliminary data.</text>
</comment>
<proteinExistence type="predicted"/>
<dbReference type="EMBL" id="WTVS01000057">
    <property type="protein sequence ID" value="NMF99917.1"/>
    <property type="molecule type" value="Genomic_DNA"/>
</dbReference>